<dbReference type="Proteomes" id="UP000664534">
    <property type="component" value="Unassembled WGS sequence"/>
</dbReference>
<name>A0A8H3J7P7_9LECA</name>
<dbReference type="SUPFAM" id="SSF51197">
    <property type="entry name" value="Clavaminate synthase-like"/>
    <property type="match status" value="1"/>
</dbReference>
<dbReference type="InterPro" id="IPR050411">
    <property type="entry name" value="AlphaKG_dependent_hydroxylases"/>
</dbReference>
<evidence type="ECO:0000256" key="4">
    <source>
        <dbReference type="ARBA" id="ARBA00023002"/>
    </source>
</evidence>
<dbReference type="InterPro" id="IPR042098">
    <property type="entry name" value="TauD-like_sf"/>
</dbReference>
<keyword evidence="3" id="KW-0124">Carnitine biosynthesis</keyword>
<dbReference type="PANTHER" id="PTHR10696:SF51">
    <property type="entry name" value="TRIMETHYLLYSINE DIOXYGENASE, MITOCHONDRIAL"/>
    <property type="match status" value="1"/>
</dbReference>
<keyword evidence="4" id="KW-0560">Oxidoreductase</keyword>
<evidence type="ECO:0000313" key="7">
    <source>
        <dbReference type="Proteomes" id="UP000664534"/>
    </source>
</evidence>
<feature type="domain" description="TauD/TfdA-like" evidence="5">
    <location>
        <begin position="199"/>
        <end position="402"/>
    </location>
</feature>
<accession>A0A8H3J7P7</accession>
<dbReference type="InterPro" id="IPR003819">
    <property type="entry name" value="TauD/TfdA-like"/>
</dbReference>
<dbReference type="GO" id="GO:0016491">
    <property type="term" value="F:oxidoreductase activity"/>
    <property type="evidence" value="ECO:0007669"/>
    <property type="project" value="UniProtKB-KW"/>
</dbReference>
<organism evidence="6 7">
    <name type="scientific">Imshaugia aleurites</name>
    <dbReference type="NCBI Taxonomy" id="172621"/>
    <lineage>
        <taxon>Eukaryota</taxon>
        <taxon>Fungi</taxon>
        <taxon>Dikarya</taxon>
        <taxon>Ascomycota</taxon>
        <taxon>Pezizomycotina</taxon>
        <taxon>Lecanoromycetes</taxon>
        <taxon>OSLEUM clade</taxon>
        <taxon>Lecanoromycetidae</taxon>
        <taxon>Lecanorales</taxon>
        <taxon>Lecanorineae</taxon>
        <taxon>Parmeliaceae</taxon>
        <taxon>Imshaugia</taxon>
    </lineage>
</organism>
<proteinExistence type="predicted"/>
<comment type="caution">
    <text evidence="6">The sequence shown here is derived from an EMBL/GenBank/DDBJ whole genome shotgun (WGS) entry which is preliminary data.</text>
</comment>
<dbReference type="OrthoDB" id="408743at2759"/>
<dbReference type="PANTHER" id="PTHR10696">
    <property type="entry name" value="GAMMA-BUTYROBETAINE HYDROXYLASE-RELATED"/>
    <property type="match status" value="1"/>
</dbReference>
<dbReference type="GO" id="GO:0045329">
    <property type="term" value="P:carnitine biosynthetic process"/>
    <property type="evidence" value="ECO:0007669"/>
    <property type="project" value="UniProtKB-KW"/>
</dbReference>
<dbReference type="AlphaFoldDB" id="A0A8H3J7P7"/>
<comment type="pathway">
    <text evidence="2">Amine and polyamine biosynthesis; carnitine biosynthesis.</text>
</comment>
<gene>
    <name evidence="6" type="ORF">IMSHALPRED_003615</name>
</gene>
<keyword evidence="7" id="KW-1185">Reference proteome</keyword>
<reference evidence="6" key="1">
    <citation type="submission" date="2021-03" db="EMBL/GenBank/DDBJ databases">
        <authorList>
            <person name="Tagirdzhanova G."/>
        </authorList>
    </citation>
    <scope>NUCLEOTIDE SEQUENCE</scope>
</reference>
<evidence type="ECO:0000313" key="6">
    <source>
        <dbReference type="EMBL" id="CAF9942322.1"/>
    </source>
</evidence>
<evidence type="ECO:0000256" key="2">
    <source>
        <dbReference type="ARBA" id="ARBA00005022"/>
    </source>
</evidence>
<protein>
    <recommendedName>
        <fullName evidence="5">TauD/TfdA-like domain-containing protein</fullName>
    </recommendedName>
</protein>
<comment type="cofactor">
    <cofactor evidence="1">
        <name>L-ascorbate</name>
        <dbReference type="ChEBI" id="CHEBI:38290"/>
    </cofactor>
</comment>
<dbReference type="GO" id="GO:0005739">
    <property type="term" value="C:mitochondrion"/>
    <property type="evidence" value="ECO:0007669"/>
    <property type="project" value="TreeGrafter"/>
</dbReference>
<dbReference type="EMBL" id="CAJPDT010000180">
    <property type="protein sequence ID" value="CAF9942322.1"/>
    <property type="molecule type" value="Genomic_DNA"/>
</dbReference>
<evidence type="ECO:0000256" key="1">
    <source>
        <dbReference type="ARBA" id="ARBA00001961"/>
    </source>
</evidence>
<evidence type="ECO:0000256" key="3">
    <source>
        <dbReference type="ARBA" id="ARBA00022873"/>
    </source>
</evidence>
<evidence type="ECO:0000259" key="5">
    <source>
        <dbReference type="Pfam" id="PF02668"/>
    </source>
</evidence>
<dbReference type="Pfam" id="PF02668">
    <property type="entry name" value="TauD"/>
    <property type="match status" value="1"/>
</dbReference>
<sequence>MPSLLQPKISAPNGHTNAHKLSEADVGCKKCTHGNKVTVDFPDGSFMFHSQWLHDARCDDGAARNALTAFCQQPTQTVHVESVQMSGSGTSATLDVAWNDGLSSKFPLPWLRVMATLVAVRLVEPQQTSEVPENKGWTVKSLEILEVSYNDLFSEDLDQEQLNDIILLTIDKILLPAHPGIIKIVDLPAPNVEDERNHINNLNTKVLKRLFGSVFVHPIRGSDQTFNVSSHNHDATRKVGLPNYDTSQVLLPHTDHAFYDNPIQVQGFYGLEGTSTNTWTSPLAALETLKREAPGSYSALCEAPMAIGRVSRFYGEPLYQATVDTAVTMKPGTCDQVKRMRWHPNLTGYLLSPYNEYKEARLAHQRFQEIMRRDTHQLKKTLRPGDLYIWDNFRLFHGREEVIDVPRTGVGQTVPEHVVHDRYRALCTARLKGRIDGDWLVHLPMPQLREMVQMFE</sequence>
<dbReference type="Gene3D" id="3.60.130.10">
    <property type="entry name" value="Clavaminate synthase-like"/>
    <property type="match status" value="1"/>
</dbReference>